<evidence type="ECO:0000256" key="2">
    <source>
        <dbReference type="ARBA" id="ARBA00022649"/>
    </source>
</evidence>
<accession>A0A1Q5PIQ1</accession>
<keyword evidence="6" id="KW-0694">RNA-binding</keyword>
<dbReference type="Proteomes" id="UP000186551">
    <property type="component" value="Unassembled WGS sequence"/>
</dbReference>
<dbReference type="Pfam" id="PF07927">
    <property type="entry name" value="HicA_toxin"/>
    <property type="match status" value="1"/>
</dbReference>
<keyword evidence="4" id="KW-0255">Endonuclease</keyword>
<comment type="similarity">
    <text evidence="1">Belongs to the HicA mRNA interferase family.</text>
</comment>
<dbReference type="AlphaFoldDB" id="A0A1Q5PIQ1"/>
<keyword evidence="5" id="KW-0378">Hydrolase</keyword>
<dbReference type="InterPro" id="IPR038570">
    <property type="entry name" value="HicA_sf"/>
</dbReference>
<protein>
    <submittedName>
        <fullName evidence="8">Toxin-antitoxin system, toxin component, HicA family protein</fullName>
    </submittedName>
</protein>
<evidence type="ECO:0000313" key="9">
    <source>
        <dbReference type="Proteomes" id="UP000186551"/>
    </source>
</evidence>
<organism evidence="8 9">
    <name type="scientific">Pontibacter flavimaris</name>
    <dbReference type="NCBI Taxonomy" id="1797110"/>
    <lineage>
        <taxon>Bacteria</taxon>
        <taxon>Pseudomonadati</taxon>
        <taxon>Bacteroidota</taxon>
        <taxon>Cytophagia</taxon>
        <taxon>Cytophagales</taxon>
        <taxon>Hymenobacteraceae</taxon>
        <taxon>Pontibacter</taxon>
    </lineage>
</organism>
<name>A0A1Q5PIQ1_9BACT</name>
<dbReference type="EMBL" id="LVWA01000002">
    <property type="protein sequence ID" value="OKL42096.1"/>
    <property type="molecule type" value="Genomic_DNA"/>
</dbReference>
<evidence type="ECO:0000256" key="7">
    <source>
        <dbReference type="ARBA" id="ARBA00023016"/>
    </source>
</evidence>
<dbReference type="InterPro" id="IPR012933">
    <property type="entry name" value="HicA_mRNA_interferase"/>
</dbReference>
<reference evidence="8 9" key="1">
    <citation type="submission" date="2016-03" db="EMBL/GenBank/DDBJ databases">
        <title>Genome sequence of Pontibacter sp. nov., of the family cytophagaceae, isolated from marine sediment of the Yellow Sea, China.</title>
        <authorList>
            <person name="Zhang G."/>
            <person name="Zhang R."/>
        </authorList>
    </citation>
    <scope>NUCLEOTIDE SEQUENCE [LARGE SCALE GENOMIC DNA]</scope>
    <source>
        <strain evidence="8 9">S10-8</strain>
    </source>
</reference>
<sequence>MKSSELHRLIRKHGWELIRAEGSHYIYSKGGKTYPVPFHGAKEVGKGIEKKIKKEMGLQ</sequence>
<evidence type="ECO:0000313" key="8">
    <source>
        <dbReference type="EMBL" id="OKL42096.1"/>
    </source>
</evidence>
<evidence type="ECO:0000256" key="4">
    <source>
        <dbReference type="ARBA" id="ARBA00022759"/>
    </source>
</evidence>
<dbReference type="GO" id="GO:0016787">
    <property type="term" value="F:hydrolase activity"/>
    <property type="evidence" value="ECO:0007669"/>
    <property type="project" value="UniProtKB-KW"/>
</dbReference>
<gene>
    <name evidence="8" type="ORF">A3841_08865</name>
</gene>
<dbReference type="GO" id="GO:0004519">
    <property type="term" value="F:endonuclease activity"/>
    <property type="evidence" value="ECO:0007669"/>
    <property type="project" value="UniProtKB-KW"/>
</dbReference>
<evidence type="ECO:0000256" key="5">
    <source>
        <dbReference type="ARBA" id="ARBA00022801"/>
    </source>
</evidence>
<keyword evidence="3" id="KW-0540">Nuclease</keyword>
<keyword evidence="7" id="KW-0346">Stress response</keyword>
<keyword evidence="9" id="KW-1185">Reference proteome</keyword>
<dbReference type="RefSeq" id="WP_073850538.1">
    <property type="nucleotide sequence ID" value="NZ_LVWA01000002.1"/>
</dbReference>
<comment type="caution">
    <text evidence="8">The sequence shown here is derived from an EMBL/GenBank/DDBJ whole genome shotgun (WGS) entry which is preliminary data.</text>
</comment>
<evidence type="ECO:0000256" key="6">
    <source>
        <dbReference type="ARBA" id="ARBA00022884"/>
    </source>
</evidence>
<dbReference type="Gene3D" id="3.30.920.30">
    <property type="entry name" value="Hypothetical protein"/>
    <property type="match status" value="1"/>
</dbReference>
<evidence type="ECO:0000256" key="3">
    <source>
        <dbReference type="ARBA" id="ARBA00022722"/>
    </source>
</evidence>
<proteinExistence type="inferred from homology"/>
<keyword evidence="2" id="KW-1277">Toxin-antitoxin system</keyword>
<dbReference type="STRING" id="1797110.A3841_08865"/>
<evidence type="ECO:0000256" key="1">
    <source>
        <dbReference type="ARBA" id="ARBA00006620"/>
    </source>
</evidence>
<dbReference type="SUPFAM" id="SSF54786">
    <property type="entry name" value="YcfA/nrd intein domain"/>
    <property type="match status" value="1"/>
</dbReference>
<dbReference type="GO" id="GO:0003729">
    <property type="term" value="F:mRNA binding"/>
    <property type="evidence" value="ECO:0007669"/>
    <property type="project" value="InterPro"/>
</dbReference>
<dbReference type="OrthoDB" id="9798547at2"/>